<dbReference type="Pfam" id="PF00460">
    <property type="entry name" value="Flg_bb_rod"/>
    <property type="match status" value="1"/>
</dbReference>
<accession>A0ABY4QWE4</accession>
<sequence>MSLFSAINISGTGLSTFRTWIDSLANNIANVNTATSTSGPAFQATYTAATALPGAENGTGGGVQADTSLKSSATGRLTYQPDNPLADAQGYVRLPDIDMSEQMGNLIMAQRAFQANAAVIDRAKQTYQDAINIGKNR</sequence>
<dbReference type="Pfam" id="PF06429">
    <property type="entry name" value="Flg_bbr_C"/>
    <property type="match status" value="1"/>
</dbReference>
<dbReference type="RefSeq" id="WP_249770974.1">
    <property type="nucleotide sequence ID" value="NZ_CP097332.1"/>
</dbReference>
<evidence type="ECO:0000313" key="4">
    <source>
        <dbReference type="EMBL" id="UQX87949.1"/>
    </source>
</evidence>
<feature type="domain" description="Flagellar basal body rod protein N-terminal" evidence="2">
    <location>
        <begin position="7"/>
        <end position="33"/>
    </location>
</feature>
<reference evidence="4" key="1">
    <citation type="journal article" date="2018" name="Int. J. Syst. Evol. Microbiol.">
        <title>Jatrophihabitans telluris sp. nov., isolated from sediment soil of lava forest wetlands and the emended description of the genus Jatrophihabitans.</title>
        <authorList>
            <person name="Lee K.C."/>
            <person name="Suh M.K."/>
            <person name="Eom M.K."/>
            <person name="Kim K.K."/>
            <person name="Kim J.S."/>
            <person name="Kim D.S."/>
            <person name="Ko S.H."/>
            <person name="Shin Y.K."/>
            <person name="Lee J.S."/>
        </authorList>
    </citation>
    <scope>NUCLEOTIDE SEQUENCE</scope>
    <source>
        <strain evidence="4">N237</strain>
    </source>
</reference>
<name>A0ABY4QWE4_9ACTN</name>
<organism evidence="4 5">
    <name type="scientific">Jatrophihabitans telluris</name>
    <dbReference type="NCBI Taxonomy" id="2038343"/>
    <lineage>
        <taxon>Bacteria</taxon>
        <taxon>Bacillati</taxon>
        <taxon>Actinomycetota</taxon>
        <taxon>Actinomycetes</taxon>
        <taxon>Jatrophihabitantales</taxon>
        <taxon>Jatrophihabitantaceae</taxon>
        <taxon>Jatrophihabitans</taxon>
    </lineage>
</organism>
<dbReference type="EMBL" id="CP097332">
    <property type="protein sequence ID" value="UQX87949.1"/>
    <property type="molecule type" value="Genomic_DNA"/>
</dbReference>
<evidence type="ECO:0000259" key="2">
    <source>
        <dbReference type="Pfam" id="PF00460"/>
    </source>
</evidence>
<evidence type="ECO:0000256" key="1">
    <source>
        <dbReference type="ARBA" id="ARBA00009677"/>
    </source>
</evidence>
<dbReference type="InterPro" id="IPR001444">
    <property type="entry name" value="Flag_bb_rod_N"/>
</dbReference>
<dbReference type="InterPro" id="IPR019776">
    <property type="entry name" value="Flagellar_basal_body_rod_CS"/>
</dbReference>
<protein>
    <submittedName>
        <fullName evidence="4">Flagellar basal body protein</fullName>
    </submittedName>
</protein>
<dbReference type="PROSITE" id="PS00588">
    <property type="entry name" value="FLAGELLA_BB_ROD"/>
    <property type="match status" value="1"/>
</dbReference>
<keyword evidence="4" id="KW-0282">Flagellum</keyword>
<dbReference type="Proteomes" id="UP001056336">
    <property type="component" value="Chromosome"/>
</dbReference>
<reference evidence="4" key="2">
    <citation type="submission" date="2022-05" db="EMBL/GenBank/DDBJ databases">
        <authorList>
            <person name="Kim J.-S."/>
            <person name="Lee K."/>
            <person name="Suh M."/>
            <person name="Eom M."/>
            <person name="Kim J.-S."/>
            <person name="Kim D.-S."/>
            <person name="Ko S.-H."/>
            <person name="Shin Y."/>
            <person name="Lee J.-S."/>
        </authorList>
    </citation>
    <scope>NUCLEOTIDE SEQUENCE</scope>
    <source>
        <strain evidence="4">N237</strain>
    </source>
</reference>
<evidence type="ECO:0000259" key="3">
    <source>
        <dbReference type="Pfam" id="PF06429"/>
    </source>
</evidence>
<keyword evidence="4" id="KW-0969">Cilium</keyword>
<dbReference type="PANTHER" id="PTHR30435:SF2">
    <property type="entry name" value="FLAGELLAR BASAL-BODY ROD PROTEIN FLGC"/>
    <property type="match status" value="1"/>
</dbReference>
<dbReference type="PANTHER" id="PTHR30435">
    <property type="entry name" value="FLAGELLAR PROTEIN"/>
    <property type="match status" value="1"/>
</dbReference>
<gene>
    <name evidence="4" type="ORF">M6D93_16825</name>
</gene>
<feature type="domain" description="Flagellar basal-body/hook protein C-terminal" evidence="3">
    <location>
        <begin position="88"/>
        <end position="133"/>
    </location>
</feature>
<keyword evidence="5" id="KW-1185">Reference proteome</keyword>
<proteinExistence type="inferred from homology"/>
<dbReference type="InterPro" id="IPR010930">
    <property type="entry name" value="Flg_bb/hook_C_dom"/>
</dbReference>
<keyword evidence="4" id="KW-0966">Cell projection</keyword>
<comment type="similarity">
    <text evidence="1">Belongs to the flagella basal body rod proteins family.</text>
</comment>
<evidence type="ECO:0000313" key="5">
    <source>
        <dbReference type="Proteomes" id="UP001056336"/>
    </source>
</evidence>